<keyword evidence="2" id="KW-1185">Reference proteome</keyword>
<accession>A0A7G9GY93</accession>
<name>A0A7G9GY93_9FUSO</name>
<dbReference type="RefSeq" id="WP_101474874.1">
    <property type="nucleotide sequence ID" value="NZ_CP060637.1"/>
</dbReference>
<dbReference type="PANTHER" id="PTHR48098">
    <property type="entry name" value="ENTEROCHELIN ESTERASE-RELATED"/>
    <property type="match status" value="1"/>
</dbReference>
<reference evidence="1 2" key="1">
    <citation type="submission" date="2020-08" db="EMBL/GenBank/DDBJ databases">
        <authorList>
            <person name="Liu C."/>
            <person name="Sun Q."/>
        </authorList>
    </citation>
    <scope>NUCLEOTIDE SEQUENCE [LARGE SCALE GENOMIC DNA]</scope>
    <source>
        <strain evidence="1 2">NSJ-57</strain>
    </source>
</reference>
<proteinExistence type="predicted"/>
<evidence type="ECO:0000313" key="1">
    <source>
        <dbReference type="EMBL" id="QNM15775.1"/>
    </source>
</evidence>
<dbReference type="Pfam" id="PF00756">
    <property type="entry name" value="Esterase"/>
    <property type="match status" value="1"/>
</dbReference>
<protein>
    <submittedName>
        <fullName evidence="1">Esterase</fullName>
    </submittedName>
</protein>
<organism evidence="1 2">
    <name type="scientific">Fusobacterium hominis</name>
    <dbReference type="NCBI Taxonomy" id="2764326"/>
    <lineage>
        <taxon>Bacteria</taxon>
        <taxon>Fusobacteriati</taxon>
        <taxon>Fusobacteriota</taxon>
        <taxon>Fusobacteriia</taxon>
        <taxon>Fusobacteriales</taxon>
        <taxon>Fusobacteriaceae</taxon>
        <taxon>Fusobacterium</taxon>
    </lineage>
</organism>
<gene>
    <name evidence="1" type="ORF">H9Q81_02735</name>
</gene>
<dbReference type="KEGG" id="fho:H9Q81_02735"/>
<sequence length="340" mass="40506">MNRIILLFIILGLLFFTITYPFKFRLAKKIRRVLGFPQVKYIKNEDMDFSSFDKQYIDDHLLIKTETFENSKYITEKLNYTIITNKDTQKDNLPCLILLHGLRDSSKDWLERAKICENYLKLLDQKIINLMNIILIDSGYHGTSWYTNFYNLPNCRYEDYIIKELIPLFKEKFPKSKFGIAGFSMGGYGAFKLGLKYPNIFKVVGSFSGAISIVRMSVNRRVIRLFNFLYIPKFIFSDEDKLQFLRVFSSWGYEILKEDPYTLIKKLDKFNFKNRYFYASVGEKDVESHLMLQQWTDTIGRMKKHGYNFIGNICQNEVHTWEFVSRDLKNFLEYFDDKIK</sequence>
<dbReference type="InterPro" id="IPR000801">
    <property type="entry name" value="Esterase-like"/>
</dbReference>
<dbReference type="PANTHER" id="PTHR48098:SF1">
    <property type="entry name" value="DIACYLGLYCEROL ACYLTRANSFERASE_MYCOLYLTRANSFERASE AG85A"/>
    <property type="match status" value="1"/>
</dbReference>
<dbReference type="EMBL" id="CP060637">
    <property type="protein sequence ID" value="QNM15775.1"/>
    <property type="molecule type" value="Genomic_DNA"/>
</dbReference>
<dbReference type="GO" id="GO:0016747">
    <property type="term" value="F:acyltransferase activity, transferring groups other than amino-acyl groups"/>
    <property type="evidence" value="ECO:0007669"/>
    <property type="project" value="TreeGrafter"/>
</dbReference>
<dbReference type="Proteomes" id="UP000515913">
    <property type="component" value="Chromosome"/>
</dbReference>
<dbReference type="SUPFAM" id="SSF53474">
    <property type="entry name" value="alpha/beta-Hydrolases"/>
    <property type="match status" value="1"/>
</dbReference>
<evidence type="ECO:0000313" key="2">
    <source>
        <dbReference type="Proteomes" id="UP000515913"/>
    </source>
</evidence>
<dbReference type="Gene3D" id="3.40.50.1820">
    <property type="entry name" value="alpha/beta hydrolase"/>
    <property type="match status" value="1"/>
</dbReference>
<dbReference type="InterPro" id="IPR050583">
    <property type="entry name" value="Mycobacterial_A85_antigen"/>
</dbReference>
<dbReference type="AlphaFoldDB" id="A0A7G9GY93"/>
<dbReference type="InterPro" id="IPR029058">
    <property type="entry name" value="AB_hydrolase_fold"/>
</dbReference>